<feature type="compositionally biased region" description="Gly residues" evidence="1">
    <location>
        <begin position="1"/>
        <end position="10"/>
    </location>
</feature>
<feature type="non-terminal residue" evidence="2">
    <location>
        <position position="1"/>
    </location>
</feature>
<protein>
    <submittedName>
        <fullName evidence="2">Uncharacterized protein</fullName>
    </submittedName>
</protein>
<dbReference type="EMBL" id="CAUYUJ010018893">
    <property type="protein sequence ID" value="CAK0887079.1"/>
    <property type="molecule type" value="Genomic_DNA"/>
</dbReference>
<proteinExistence type="predicted"/>
<reference evidence="2" key="1">
    <citation type="submission" date="2023-10" db="EMBL/GenBank/DDBJ databases">
        <authorList>
            <person name="Chen Y."/>
            <person name="Shah S."/>
            <person name="Dougan E. K."/>
            <person name="Thang M."/>
            <person name="Chan C."/>
        </authorList>
    </citation>
    <scope>NUCLEOTIDE SEQUENCE [LARGE SCALE GENOMIC DNA]</scope>
</reference>
<dbReference type="InterPro" id="IPR009080">
    <property type="entry name" value="tRNAsynth_Ia_anticodon-bd"/>
</dbReference>
<keyword evidence="3" id="KW-1185">Reference proteome</keyword>
<comment type="caution">
    <text evidence="2">The sequence shown here is derived from an EMBL/GenBank/DDBJ whole genome shotgun (WGS) entry which is preliminary data.</text>
</comment>
<evidence type="ECO:0000256" key="1">
    <source>
        <dbReference type="SAM" id="MobiDB-lite"/>
    </source>
</evidence>
<gene>
    <name evidence="2" type="ORF">PCOR1329_LOCUS68252</name>
</gene>
<evidence type="ECO:0000313" key="3">
    <source>
        <dbReference type="Proteomes" id="UP001189429"/>
    </source>
</evidence>
<sequence>AFSGGEGGVGAKPASARHGAAWDGCGIRRAEVDWDAEGGALIFIIEMDSVMELLNSAAKRQKLNNEISEPEILELVSRREAARQARRFEESDAIRQDSWPPSA</sequence>
<dbReference type="SUPFAM" id="SSF47323">
    <property type="entry name" value="Anticodon-binding domain of a subclass of class I aminoacyl-tRNA synthetases"/>
    <property type="match status" value="1"/>
</dbReference>
<feature type="non-terminal residue" evidence="2">
    <location>
        <position position="103"/>
    </location>
</feature>
<evidence type="ECO:0000313" key="2">
    <source>
        <dbReference type="EMBL" id="CAK0887079.1"/>
    </source>
</evidence>
<name>A0ABN9WP88_9DINO</name>
<organism evidence="2 3">
    <name type="scientific">Prorocentrum cordatum</name>
    <dbReference type="NCBI Taxonomy" id="2364126"/>
    <lineage>
        <taxon>Eukaryota</taxon>
        <taxon>Sar</taxon>
        <taxon>Alveolata</taxon>
        <taxon>Dinophyceae</taxon>
        <taxon>Prorocentrales</taxon>
        <taxon>Prorocentraceae</taxon>
        <taxon>Prorocentrum</taxon>
    </lineage>
</organism>
<feature type="region of interest" description="Disordered" evidence="1">
    <location>
        <begin position="1"/>
        <end position="20"/>
    </location>
</feature>
<dbReference type="Gene3D" id="1.20.120.1910">
    <property type="entry name" value="Cysteine-tRNA ligase, C-terminal anti-codon recognition domain"/>
    <property type="match status" value="1"/>
</dbReference>
<dbReference type="Proteomes" id="UP001189429">
    <property type="component" value="Unassembled WGS sequence"/>
</dbReference>
<accession>A0ABN9WP88</accession>